<dbReference type="GO" id="GO:0016042">
    <property type="term" value="P:lipid catabolic process"/>
    <property type="evidence" value="ECO:0007669"/>
    <property type="project" value="InterPro"/>
</dbReference>
<dbReference type="InterPro" id="IPR005152">
    <property type="entry name" value="Lipase_secreted"/>
</dbReference>
<comment type="caution">
    <text evidence="2">The sequence shown here is derived from an EMBL/GenBank/DDBJ whole genome shotgun (WGS) entry which is preliminary data.</text>
</comment>
<dbReference type="InterPro" id="IPR000073">
    <property type="entry name" value="AB_hydrolase_1"/>
</dbReference>
<dbReference type="EMBL" id="JABCIY010000076">
    <property type="protein sequence ID" value="KAF7193720.1"/>
    <property type="molecule type" value="Genomic_DNA"/>
</dbReference>
<accession>A0A8H6VJA5</accession>
<dbReference type="SUPFAM" id="SSF53474">
    <property type="entry name" value="alpha/beta-Hydrolases"/>
    <property type="match status" value="1"/>
</dbReference>
<feature type="domain" description="AB hydrolase-1" evidence="1">
    <location>
        <begin position="152"/>
        <end position="422"/>
    </location>
</feature>
<evidence type="ECO:0000259" key="1">
    <source>
        <dbReference type="Pfam" id="PF12697"/>
    </source>
</evidence>
<sequence length="477" mass="52355">MRRQILQGLAVQTLFSTSRCQSLPAVPQSNVWNSSFSLDKEQTQFADLDNITAQSLETAIRFERPNWAGNSAVGDSFYHAPNNTDHLPPGTLLRVQETTDTTVYNLPPATALSRFLFQSETLNGSSLPASGYVLWPWMPREDPRCPGKYAVVVWAHGLSGVFGECAPSHIRNLWYQYSAPYILALQGYVVVAPDYAGLGVSRYANGTDIKHTLLAGPAQANDLFNGFLAARQAFPVLSENFVIVGHSEGGAAAWAAAQRQVRRPVPGYLGAISASPSTDVRRVLALNPSFNLVVAFLAGQAMDHIFPDFDLALWLTEKGVKLLNVLRDIQACNSALSQTIVQPGLVRSDWKNASHYLNTFGEITNNAGKPFAGPMLVLQGANDSSVPTQSVSEAYNETCQLYPESQLEYVVFQGVDHVPTLYAGQRIWLDWIADRFAGNQTTKGCSQRTLTPARPIESYQKQLAYYLQLATDPYMVA</sequence>
<evidence type="ECO:0000313" key="2">
    <source>
        <dbReference type="EMBL" id="KAF7193720.1"/>
    </source>
</evidence>
<dbReference type="PANTHER" id="PTHR34853:SF1">
    <property type="entry name" value="LIPASE 5"/>
    <property type="match status" value="1"/>
</dbReference>
<dbReference type="PANTHER" id="PTHR34853">
    <property type="match status" value="1"/>
</dbReference>
<gene>
    <name evidence="2" type="ORF">HII31_04970</name>
</gene>
<keyword evidence="3" id="KW-1185">Reference proteome</keyword>
<organism evidence="2 3">
    <name type="scientific">Pseudocercospora fuligena</name>
    <dbReference type="NCBI Taxonomy" id="685502"/>
    <lineage>
        <taxon>Eukaryota</taxon>
        <taxon>Fungi</taxon>
        <taxon>Dikarya</taxon>
        <taxon>Ascomycota</taxon>
        <taxon>Pezizomycotina</taxon>
        <taxon>Dothideomycetes</taxon>
        <taxon>Dothideomycetidae</taxon>
        <taxon>Mycosphaerellales</taxon>
        <taxon>Mycosphaerellaceae</taxon>
        <taxon>Pseudocercospora</taxon>
    </lineage>
</organism>
<dbReference type="Gene3D" id="3.40.50.1820">
    <property type="entry name" value="alpha/beta hydrolase"/>
    <property type="match status" value="2"/>
</dbReference>
<dbReference type="AlphaFoldDB" id="A0A8H6VJA5"/>
<dbReference type="OrthoDB" id="5382058at2759"/>
<proteinExistence type="predicted"/>
<reference evidence="2" key="1">
    <citation type="submission" date="2020-04" db="EMBL/GenBank/DDBJ databases">
        <title>Draft genome resource of the tomato pathogen Pseudocercospora fuligena.</title>
        <authorList>
            <person name="Zaccaron A."/>
        </authorList>
    </citation>
    <scope>NUCLEOTIDE SEQUENCE</scope>
    <source>
        <strain evidence="2">PF001</strain>
    </source>
</reference>
<dbReference type="Pfam" id="PF12697">
    <property type="entry name" value="Abhydrolase_6"/>
    <property type="match status" value="1"/>
</dbReference>
<dbReference type="Proteomes" id="UP000660729">
    <property type="component" value="Unassembled WGS sequence"/>
</dbReference>
<protein>
    <recommendedName>
        <fullName evidence="1">AB hydrolase-1 domain-containing protein</fullName>
    </recommendedName>
</protein>
<dbReference type="InterPro" id="IPR029058">
    <property type="entry name" value="AB_hydrolase_fold"/>
</dbReference>
<name>A0A8H6VJA5_9PEZI</name>
<dbReference type="GO" id="GO:0004806">
    <property type="term" value="F:triacylglycerol lipase activity"/>
    <property type="evidence" value="ECO:0007669"/>
    <property type="project" value="InterPro"/>
</dbReference>
<evidence type="ECO:0000313" key="3">
    <source>
        <dbReference type="Proteomes" id="UP000660729"/>
    </source>
</evidence>